<name>G3PW44_GASAC</name>
<dbReference type="GO" id="GO:0007157">
    <property type="term" value="P:heterophilic cell-cell adhesion via plasma membrane cell adhesion molecules"/>
    <property type="evidence" value="ECO:0007669"/>
    <property type="project" value="TreeGrafter"/>
</dbReference>
<keyword evidence="1 4" id="KW-0245">EGF-like domain</keyword>
<dbReference type="Pfam" id="PF25024">
    <property type="entry name" value="EGF_TEN"/>
    <property type="match status" value="1"/>
</dbReference>
<comment type="caution">
    <text evidence="4">Lacks conserved residue(s) required for the propagation of feature annotation.</text>
</comment>
<feature type="disulfide bond" evidence="4">
    <location>
        <begin position="192"/>
        <end position="201"/>
    </location>
</feature>
<dbReference type="PROSITE" id="PS01186">
    <property type="entry name" value="EGF_2"/>
    <property type="match status" value="3"/>
</dbReference>
<dbReference type="FunFam" id="2.10.25.10:FF:000016">
    <property type="entry name" value="Teneurin transmembrane protein 2"/>
    <property type="match status" value="1"/>
</dbReference>
<dbReference type="InterPro" id="IPR000742">
    <property type="entry name" value="EGF"/>
</dbReference>
<gene>
    <name evidence="6" type="primary">TENM3</name>
</gene>
<evidence type="ECO:0000256" key="4">
    <source>
        <dbReference type="PROSITE-ProRule" id="PRU00076"/>
    </source>
</evidence>
<feature type="domain" description="EGF-like" evidence="5">
    <location>
        <begin position="167"/>
        <end position="202"/>
    </location>
</feature>
<dbReference type="Ensembl" id="ENSGACT00000021874.1">
    <property type="protein sequence ID" value="ENSGACP00000021833.1"/>
    <property type="gene ID" value="ENSGACG00000016524.1"/>
</dbReference>
<feature type="disulfide bond" evidence="4">
    <location>
        <begin position="171"/>
        <end position="181"/>
    </location>
</feature>
<protein>
    <submittedName>
        <fullName evidence="6">Si:dkey-237h12.3</fullName>
    </submittedName>
</protein>
<dbReference type="GO" id="GO:0046982">
    <property type="term" value="F:protein heterodimerization activity"/>
    <property type="evidence" value="ECO:0007669"/>
    <property type="project" value="TreeGrafter"/>
</dbReference>
<dbReference type="PANTHER" id="PTHR11219:SF63">
    <property type="entry name" value="TENEURIN-3 ISOFORM X1"/>
    <property type="match status" value="1"/>
</dbReference>
<proteinExistence type="predicted"/>
<dbReference type="GO" id="GO:0043005">
    <property type="term" value="C:neuron projection"/>
    <property type="evidence" value="ECO:0007669"/>
    <property type="project" value="TreeGrafter"/>
</dbReference>
<sequence>ECTHNCYGNGECVAGSCHCFPGFIGPYCSRVDCADPACSAHGACHHGECHCNPGWGGASCEILKSTCPEQCSSHGAFNTDSGTCVCEANWTGADCSIEVCVVDCGPHGLCISGACHCEEGWTGPDCEQRDCHPRCIDHGVCREGKCDCHQGWTGEHCTIEYQVHDALTDGCPGLCNNNGRCILDQNVWHCICQSGWRGLGCDVATETLCSDGKDNEGDGLVDCMDPDCCTQISCQGQTYCRGSPDPAAVAGQGQSSSPRPLSKGFYERVGFLIG</sequence>
<keyword evidence="2" id="KW-0677">Repeat</keyword>
<dbReference type="AlphaFoldDB" id="G3PW44"/>
<dbReference type="PROSITE" id="PS50026">
    <property type="entry name" value="EGF_3"/>
    <property type="match status" value="1"/>
</dbReference>
<dbReference type="SMART" id="SM00181">
    <property type="entry name" value="EGF"/>
    <property type="match status" value="6"/>
</dbReference>
<dbReference type="Gene3D" id="2.10.25.10">
    <property type="entry name" value="Laminin"/>
    <property type="match status" value="6"/>
</dbReference>
<dbReference type="InterPro" id="IPR051216">
    <property type="entry name" value="Teneurin"/>
</dbReference>
<evidence type="ECO:0000256" key="2">
    <source>
        <dbReference type="ARBA" id="ARBA00022737"/>
    </source>
</evidence>
<accession>G3PW44</accession>
<keyword evidence="3 4" id="KW-1015">Disulfide bond</keyword>
<evidence type="ECO:0000259" key="5">
    <source>
        <dbReference type="PROSITE" id="PS50026"/>
    </source>
</evidence>
<dbReference type="PROSITE" id="PS00022">
    <property type="entry name" value="EGF_1"/>
    <property type="match status" value="3"/>
</dbReference>
<dbReference type="PANTHER" id="PTHR11219">
    <property type="entry name" value="TENEURIN AND N-ACETYLGLUCOSAMINE-1-PHOSPHODIESTER ALPHA-N-ACETYLGLUCOSAMINIDASE"/>
    <property type="match status" value="1"/>
</dbReference>
<dbReference type="GO" id="GO:0048666">
    <property type="term" value="P:neuron development"/>
    <property type="evidence" value="ECO:0007669"/>
    <property type="project" value="TreeGrafter"/>
</dbReference>
<organism evidence="6">
    <name type="scientific">Gasterosteus aculeatus</name>
    <name type="common">Three-spined stickleback</name>
    <dbReference type="NCBI Taxonomy" id="69293"/>
    <lineage>
        <taxon>Eukaryota</taxon>
        <taxon>Metazoa</taxon>
        <taxon>Chordata</taxon>
        <taxon>Craniata</taxon>
        <taxon>Vertebrata</taxon>
        <taxon>Euteleostomi</taxon>
        <taxon>Actinopterygii</taxon>
        <taxon>Neopterygii</taxon>
        <taxon>Teleostei</taxon>
        <taxon>Neoteleostei</taxon>
        <taxon>Acanthomorphata</taxon>
        <taxon>Eupercaria</taxon>
        <taxon>Perciformes</taxon>
        <taxon>Cottioidei</taxon>
        <taxon>Gasterosteales</taxon>
        <taxon>Gasterosteidae</taxon>
        <taxon>Gasterosteus</taxon>
    </lineage>
</organism>
<reference evidence="6" key="2">
    <citation type="submission" date="2024-04" db="UniProtKB">
        <authorList>
            <consortium name="Ensembl"/>
        </authorList>
    </citation>
    <scope>IDENTIFICATION</scope>
</reference>
<evidence type="ECO:0000256" key="3">
    <source>
        <dbReference type="ARBA" id="ARBA00023157"/>
    </source>
</evidence>
<dbReference type="GO" id="GO:0042803">
    <property type="term" value="F:protein homodimerization activity"/>
    <property type="evidence" value="ECO:0007669"/>
    <property type="project" value="TreeGrafter"/>
</dbReference>
<reference evidence="6" key="1">
    <citation type="submission" date="2006-01" db="EMBL/GenBank/DDBJ databases">
        <authorList>
            <person name="Lindblad-Toh K."/>
            <person name="Mauceli E."/>
            <person name="Grabherr M."/>
            <person name="Chang J.L."/>
            <person name="Lander E.S."/>
        </authorList>
    </citation>
    <scope>NUCLEOTIDE SEQUENCE [LARGE SCALE GENOMIC DNA]</scope>
</reference>
<dbReference type="Bgee" id="ENSGACG00000016524">
    <property type="expression patterns" value="Expressed in diencephalon and 2 other cell types or tissues"/>
</dbReference>
<evidence type="ECO:0000313" key="6">
    <source>
        <dbReference type="Ensembl" id="ENSGACP00000021833.1"/>
    </source>
</evidence>
<evidence type="ECO:0000256" key="1">
    <source>
        <dbReference type="ARBA" id="ARBA00022536"/>
    </source>
</evidence>
<dbReference type="GO" id="GO:0050839">
    <property type="term" value="F:cell adhesion molecule binding"/>
    <property type="evidence" value="ECO:0007669"/>
    <property type="project" value="TreeGrafter"/>
</dbReference>
<dbReference type="SUPFAM" id="SSF57196">
    <property type="entry name" value="EGF/Laminin"/>
    <property type="match status" value="4"/>
</dbReference>
<dbReference type="FunFam" id="2.10.25.10:FF:000021">
    <property type="entry name" value="Teneurin transmembrane protein 2"/>
    <property type="match status" value="1"/>
</dbReference>